<evidence type="ECO:0000313" key="4">
    <source>
        <dbReference type="Proteomes" id="UP000237631"/>
    </source>
</evidence>
<proteinExistence type="predicted"/>
<accession>A0A2S6C8I8</accession>
<feature type="region of interest" description="Disordered" evidence="1">
    <location>
        <begin position="32"/>
        <end position="73"/>
    </location>
</feature>
<dbReference type="Proteomes" id="UP000237631">
    <property type="component" value="Unassembled WGS sequence"/>
</dbReference>
<evidence type="ECO:0000256" key="2">
    <source>
        <dbReference type="SAM" id="SignalP"/>
    </source>
</evidence>
<feature type="chain" id="PRO_5015496860" evidence="2">
    <location>
        <begin position="26"/>
        <end position="277"/>
    </location>
</feature>
<comment type="caution">
    <text evidence="3">The sequence shown here is derived from an EMBL/GenBank/DDBJ whole genome shotgun (WGS) entry which is preliminary data.</text>
</comment>
<dbReference type="AlphaFoldDB" id="A0A2S6C8I8"/>
<name>A0A2S6C8I8_9PEZI</name>
<keyword evidence="4" id="KW-1185">Reference proteome</keyword>
<dbReference type="OrthoDB" id="3647743at2759"/>
<protein>
    <submittedName>
        <fullName evidence="3">Uncharacterized protein</fullName>
    </submittedName>
</protein>
<feature type="signal peptide" evidence="2">
    <location>
        <begin position="1"/>
        <end position="25"/>
    </location>
</feature>
<gene>
    <name evidence="3" type="ORF">CBER1_03366</name>
</gene>
<dbReference type="EMBL" id="PNEN01000527">
    <property type="protein sequence ID" value="PPJ56042.1"/>
    <property type="molecule type" value="Genomic_DNA"/>
</dbReference>
<evidence type="ECO:0000313" key="3">
    <source>
        <dbReference type="EMBL" id="PPJ56042.1"/>
    </source>
</evidence>
<evidence type="ECO:0000256" key="1">
    <source>
        <dbReference type="SAM" id="MobiDB-lite"/>
    </source>
</evidence>
<feature type="region of interest" description="Disordered" evidence="1">
    <location>
        <begin position="210"/>
        <end position="277"/>
    </location>
</feature>
<keyword evidence="2" id="KW-0732">Signal</keyword>
<sequence length="277" mass="30747">MNLFKLSAKTLAILGLLIVNNLVIASPLNITSADPSDQPSDDPSDEPSGKPDDPQDNQYYRCDPGRGRGEFSPNYYSKPPWPILERNAILYTPFHLRNEVWYEESRDLKKTSVNDLLYCLNDMYHSIYTEEPGISDEEHHRRLRKEGYKKEGAFGQHGKWSRPVEDGLRKQRKQADLGLAVRNVSGGCGNGANFTANFTANFKANFKKGCAAPTSKPTSKPAPEPEDPKPTSEPGGQKPALEPVCTNYCGGLSKAYNGTKNVLDRKEELDNTPAEEA</sequence>
<reference evidence="4" key="1">
    <citation type="journal article" date="2017" name="bioRxiv">
        <title>Conservation of a gene cluster reveals novel cercosporin biosynthetic mechanisms and extends production to the genus Colletotrichum.</title>
        <authorList>
            <person name="de Jonge R."/>
            <person name="Ebert M.K."/>
            <person name="Huitt-Roehl C.R."/>
            <person name="Pal P."/>
            <person name="Suttle J.C."/>
            <person name="Spanner R.E."/>
            <person name="Neubauer J.D."/>
            <person name="Jurick W.M.II."/>
            <person name="Stott K.A."/>
            <person name="Secor G.A."/>
            <person name="Thomma B.P.H.J."/>
            <person name="Van de Peer Y."/>
            <person name="Townsend C.A."/>
            <person name="Bolton M.D."/>
        </authorList>
    </citation>
    <scope>NUCLEOTIDE SEQUENCE [LARGE SCALE GENOMIC DNA]</scope>
    <source>
        <strain evidence="4">CBS538.71</strain>
    </source>
</reference>
<organism evidence="3 4">
    <name type="scientific">Cercospora berteroae</name>
    <dbReference type="NCBI Taxonomy" id="357750"/>
    <lineage>
        <taxon>Eukaryota</taxon>
        <taxon>Fungi</taxon>
        <taxon>Dikarya</taxon>
        <taxon>Ascomycota</taxon>
        <taxon>Pezizomycotina</taxon>
        <taxon>Dothideomycetes</taxon>
        <taxon>Dothideomycetidae</taxon>
        <taxon>Mycosphaerellales</taxon>
        <taxon>Mycosphaerellaceae</taxon>
        <taxon>Cercospora</taxon>
    </lineage>
</organism>